<proteinExistence type="predicted"/>
<dbReference type="EMBL" id="APQG01000022">
    <property type="protein sequence ID" value="ENV96748.1"/>
    <property type="molecule type" value="Genomic_DNA"/>
</dbReference>
<dbReference type="PATRIC" id="fig|1217650.3.peg.1969"/>
<dbReference type="AlphaFoldDB" id="N9EVL8"/>
<keyword evidence="2" id="KW-1185">Reference proteome</keyword>
<protein>
    <submittedName>
        <fullName evidence="1">Uncharacterized protein</fullName>
    </submittedName>
</protein>
<evidence type="ECO:0000313" key="2">
    <source>
        <dbReference type="Proteomes" id="UP000013251"/>
    </source>
</evidence>
<name>N9EVL8_ACIBZ</name>
<evidence type="ECO:0000313" key="1">
    <source>
        <dbReference type="EMBL" id="ENV96748.1"/>
    </source>
</evidence>
<accession>N9EVL8</accession>
<dbReference type="HOGENOM" id="CLU_1381519_0_0_6"/>
<gene>
    <name evidence="1" type="ORF">F938_02011</name>
</gene>
<reference evidence="1 2" key="1">
    <citation type="submission" date="2013-02" db="EMBL/GenBank/DDBJ databases">
        <title>The Genome Sequence of Acinetobacter bereziniae CIP 70.12.</title>
        <authorList>
            <consortium name="The Broad Institute Genome Sequencing Platform"/>
            <consortium name="The Broad Institute Genome Sequencing Center for Infectious Disease"/>
            <person name="Cerqueira G."/>
            <person name="Feldgarden M."/>
            <person name="Courvalin P."/>
            <person name="Perichon B."/>
            <person name="Grillot-Courvalin C."/>
            <person name="Clermont D."/>
            <person name="Rocha E."/>
            <person name="Yoon E.-J."/>
            <person name="Nemec A."/>
            <person name="Walker B."/>
            <person name="Young S.K."/>
            <person name="Zeng Q."/>
            <person name="Gargeya S."/>
            <person name="Fitzgerald M."/>
            <person name="Haas B."/>
            <person name="Abouelleil A."/>
            <person name="Alvarado L."/>
            <person name="Arachchi H.M."/>
            <person name="Berlin A.M."/>
            <person name="Chapman S.B."/>
            <person name="Dewar J."/>
            <person name="Goldberg J."/>
            <person name="Griggs A."/>
            <person name="Gujja S."/>
            <person name="Hansen M."/>
            <person name="Howarth C."/>
            <person name="Imamovic A."/>
            <person name="Larimer J."/>
            <person name="McCowan C."/>
            <person name="Murphy C."/>
            <person name="Neiman D."/>
            <person name="Pearson M."/>
            <person name="Priest M."/>
            <person name="Roberts A."/>
            <person name="Saif S."/>
            <person name="Shea T."/>
            <person name="Sisk P."/>
            <person name="Sykes S."/>
            <person name="Wortman J."/>
            <person name="Nusbaum C."/>
            <person name="Birren B."/>
        </authorList>
    </citation>
    <scope>NUCLEOTIDE SEQUENCE [LARGE SCALE GENOMIC DNA]</scope>
    <source>
        <strain evidence="1 2">CIP 70.12</strain>
    </source>
</reference>
<organism evidence="1 2">
    <name type="scientific">Acinetobacter bereziniae LMG 1003 = CIP 70.12</name>
    <dbReference type="NCBI Taxonomy" id="981324"/>
    <lineage>
        <taxon>Bacteria</taxon>
        <taxon>Pseudomonadati</taxon>
        <taxon>Pseudomonadota</taxon>
        <taxon>Gammaproteobacteria</taxon>
        <taxon>Moraxellales</taxon>
        <taxon>Moraxellaceae</taxon>
        <taxon>Acinetobacter</taxon>
    </lineage>
</organism>
<dbReference type="Proteomes" id="UP000013251">
    <property type="component" value="Unassembled WGS sequence"/>
</dbReference>
<sequence>MENMSFESEFFFIVFFILCVSCSSENKGDTQLEAHSVNKKNINDPCFNSDCTPEKFNSPYYKIPYEKLKDLEFLNYENFATVLLSKDVLSSEILKGYSFKDKDNSNYIDLENEAMLTINPNLSTGKVKSIDYEFLMCSSIQLIDKDRIKKIINIFKNTKVNEGFFKFDINNIKEGFLTNTIYNGDKIVYEISCDIKSQNGQFHIYRK</sequence>
<comment type="caution">
    <text evidence="1">The sequence shown here is derived from an EMBL/GenBank/DDBJ whole genome shotgun (WGS) entry which is preliminary data.</text>
</comment>